<feature type="compositionally biased region" description="Basic and acidic residues" evidence="1">
    <location>
        <begin position="173"/>
        <end position="184"/>
    </location>
</feature>
<gene>
    <name evidence="2" type="ORF">BG006_002741</name>
</gene>
<sequence length="530" mass="58937">MSSPDTPFISKNTIATRRSNRHPENKNTPPDTTESLIVKSTPMEDVVLSTPMDMDVDLVPHDDGRTPVSQHQPRTPKQGLIFRSFNLQNTPRPGFRALRRGMFTPSSIHHLPSLRARSAPLFHHRPLAPSRRSLSGSSSHLTGASNPSPVVAPISAFKPKLSPKALQKHAKAKGLDDRRARQGELEQASSRKPQKLDPEAAQLPGCAQTEQDEELEKLHGKCITYLKSLMTPNADAPIFAVMAAAAQSAAASLLQKSISRARPGYTKAAVSILRQLYDWNESGAKELCSGQVPFLDIMVERSPLETVLSHDLPTAMACVYYLLITRYAQCWPSSHQYVSNQTSSSISTNIIMVRVAEGIGYRAWISSDEDSLSEKEAEELESDLFTLVGETLEGQLKLRMSDKAEQLIYWRVIDNILKLHINRPKTVYRALSVLKVMVKVSRCLEIMAGWSLRGHTWSDDFSRLEILVRLGRISGNDIKNKALDILQKAVHLNKHQADRMVQNESLVQASGGLWESSIHFAPVKSKHQST</sequence>
<protein>
    <submittedName>
        <fullName evidence="2">Uncharacterized protein</fullName>
    </submittedName>
</protein>
<reference evidence="2" key="1">
    <citation type="journal article" date="2020" name="Fungal Divers.">
        <title>Resolving the Mortierellaceae phylogeny through synthesis of multi-gene phylogenetics and phylogenomics.</title>
        <authorList>
            <person name="Vandepol N."/>
            <person name="Liber J."/>
            <person name="Desiro A."/>
            <person name="Na H."/>
            <person name="Kennedy M."/>
            <person name="Barry K."/>
            <person name="Grigoriev I.V."/>
            <person name="Miller A.N."/>
            <person name="O'Donnell K."/>
            <person name="Stajich J.E."/>
            <person name="Bonito G."/>
        </authorList>
    </citation>
    <scope>NUCLEOTIDE SEQUENCE</scope>
    <source>
        <strain evidence="2">NVP1</strain>
    </source>
</reference>
<feature type="region of interest" description="Disordered" evidence="1">
    <location>
        <begin position="1"/>
        <end position="36"/>
    </location>
</feature>
<feature type="compositionally biased region" description="Low complexity" evidence="1">
    <location>
        <begin position="127"/>
        <end position="145"/>
    </location>
</feature>
<evidence type="ECO:0000313" key="3">
    <source>
        <dbReference type="Proteomes" id="UP000696485"/>
    </source>
</evidence>
<feature type="compositionally biased region" description="Polar residues" evidence="1">
    <location>
        <begin position="26"/>
        <end position="35"/>
    </location>
</feature>
<organism evidence="2 3">
    <name type="scientific">Podila minutissima</name>
    <dbReference type="NCBI Taxonomy" id="64525"/>
    <lineage>
        <taxon>Eukaryota</taxon>
        <taxon>Fungi</taxon>
        <taxon>Fungi incertae sedis</taxon>
        <taxon>Mucoromycota</taxon>
        <taxon>Mortierellomycotina</taxon>
        <taxon>Mortierellomycetes</taxon>
        <taxon>Mortierellales</taxon>
        <taxon>Mortierellaceae</taxon>
        <taxon>Podila</taxon>
    </lineage>
</organism>
<evidence type="ECO:0000313" key="2">
    <source>
        <dbReference type="EMBL" id="KAF9334077.1"/>
    </source>
</evidence>
<name>A0A9P5VN86_9FUNG</name>
<feature type="compositionally biased region" description="Polar residues" evidence="1">
    <location>
        <begin position="1"/>
        <end position="17"/>
    </location>
</feature>
<keyword evidence="3" id="KW-1185">Reference proteome</keyword>
<proteinExistence type="predicted"/>
<feature type="region of interest" description="Disordered" evidence="1">
    <location>
        <begin position="126"/>
        <end position="202"/>
    </location>
</feature>
<comment type="caution">
    <text evidence="2">The sequence shown here is derived from an EMBL/GenBank/DDBJ whole genome shotgun (WGS) entry which is preliminary data.</text>
</comment>
<dbReference type="EMBL" id="JAAAUY010000168">
    <property type="protein sequence ID" value="KAF9334077.1"/>
    <property type="molecule type" value="Genomic_DNA"/>
</dbReference>
<dbReference type="AlphaFoldDB" id="A0A9P5VN86"/>
<accession>A0A9P5VN86</accession>
<evidence type="ECO:0000256" key="1">
    <source>
        <dbReference type="SAM" id="MobiDB-lite"/>
    </source>
</evidence>
<dbReference type="Proteomes" id="UP000696485">
    <property type="component" value="Unassembled WGS sequence"/>
</dbReference>